<dbReference type="NCBIfam" id="TIGR00016">
    <property type="entry name" value="ackA"/>
    <property type="match status" value="1"/>
</dbReference>
<accession>A0ABT9DDG0</accession>
<evidence type="ECO:0000256" key="7">
    <source>
        <dbReference type="HAMAP-Rule" id="MF_00020"/>
    </source>
</evidence>
<feature type="binding site" evidence="7">
    <location>
        <position position="382"/>
    </location>
    <ligand>
        <name>Mg(2+)</name>
        <dbReference type="ChEBI" id="CHEBI:18420"/>
    </ligand>
</feature>
<dbReference type="InterPro" id="IPR043129">
    <property type="entry name" value="ATPase_NBD"/>
</dbReference>
<keyword evidence="2 7" id="KW-0808">Transferase</keyword>
<proteinExistence type="inferred from homology"/>
<dbReference type="PRINTS" id="PR00471">
    <property type="entry name" value="ACETATEKNASE"/>
</dbReference>
<evidence type="ECO:0000256" key="8">
    <source>
        <dbReference type="RuleBase" id="RU003835"/>
    </source>
</evidence>
<feature type="site" description="Transition state stabilizer" evidence="7">
    <location>
        <position position="178"/>
    </location>
</feature>
<keyword evidence="5 7" id="KW-0418">Kinase</keyword>
<dbReference type="SUPFAM" id="SSF53067">
    <property type="entry name" value="Actin-like ATPase domain"/>
    <property type="match status" value="2"/>
</dbReference>
<keyword evidence="7" id="KW-0460">Magnesium</keyword>
<dbReference type="Proteomes" id="UP001172036">
    <property type="component" value="Unassembled WGS sequence"/>
</dbReference>
<keyword evidence="3 7" id="KW-0479">Metal-binding</keyword>
<organism evidence="9 10">
    <name type="scientific">Candidatus Phytoplasma melaleucae</name>
    <dbReference type="NCBI Taxonomy" id="2982630"/>
    <lineage>
        <taxon>Bacteria</taxon>
        <taxon>Bacillati</taxon>
        <taxon>Mycoplasmatota</taxon>
        <taxon>Mollicutes</taxon>
        <taxon>Acholeplasmatales</taxon>
        <taxon>Acholeplasmataceae</taxon>
        <taxon>Candidatus Phytoplasma</taxon>
    </lineage>
</organism>
<feature type="binding site" evidence="7">
    <location>
        <position position="15"/>
    </location>
    <ligand>
        <name>ATP</name>
        <dbReference type="ChEBI" id="CHEBI:30616"/>
    </ligand>
</feature>
<keyword evidence="10" id="KW-1185">Reference proteome</keyword>
<keyword evidence="6 7" id="KW-0067">ATP-binding</keyword>
<feature type="active site" description="Proton donor/acceptor" evidence="7">
    <location>
        <position position="146"/>
    </location>
</feature>
<feature type="binding site" evidence="7">
    <location>
        <begin position="204"/>
        <end position="208"/>
    </location>
    <ligand>
        <name>ATP</name>
        <dbReference type="ChEBI" id="CHEBI:30616"/>
    </ligand>
</feature>
<evidence type="ECO:0000256" key="4">
    <source>
        <dbReference type="ARBA" id="ARBA00022741"/>
    </source>
</evidence>
<dbReference type="HAMAP" id="MF_00020">
    <property type="entry name" value="Acetate_kinase"/>
    <property type="match status" value="1"/>
</dbReference>
<dbReference type="PROSITE" id="PS01075">
    <property type="entry name" value="ACETATE_KINASE_1"/>
    <property type="match status" value="1"/>
</dbReference>
<dbReference type="InterPro" id="IPR000890">
    <property type="entry name" value="Aliphatic_acid_kin_short-chain"/>
</dbReference>
<comment type="function">
    <text evidence="7">Catalyzes the formation of acetyl phosphate from acetate and ATP. Can also catalyze the reverse reaction.</text>
</comment>
<keyword evidence="7" id="KW-0963">Cytoplasm</keyword>
<evidence type="ECO:0000256" key="2">
    <source>
        <dbReference type="ARBA" id="ARBA00022679"/>
    </source>
</evidence>
<dbReference type="InterPro" id="IPR004372">
    <property type="entry name" value="Ac/propionate_kinase"/>
</dbReference>
<gene>
    <name evidence="7" type="primary">ackA</name>
    <name evidence="9" type="ORF">OC680_00265</name>
</gene>
<feature type="binding site" evidence="7">
    <location>
        <begin position="280"/>
        <end position="282"/>
    </location>
    <ligand>
        <name>ATP</name>
        <dbReference type="ChEBI" id="CHEBI:30616"/>
    </ligand>
</feature>
<evidence type="ECO:0000256" key="1">
    <source>
        <dbReference type="ARBA" id="ARBA00008748"/>
    </source>
</evidence>
<comment type="subunit">
    <text evidence="7">Homodimer.</text>
</comment>
<comment type="caution">
    <text evidence="9">The sequence shown here is derived from an EMBL/GenBank/DDBJ whole genome shotgun (WGS) entry which is preliminary data.</text>
</comment>
<dbReference type="Gene3D" id="3.30.420.40">
    <property type="match status" value="2"/>
</dbReference>
<evidence type="ECO:0000256" key="5">
    <source>
        <dbReference type="ARBA" id="ARBA00022777"/>
    </source>
</evidence>
<sequence length="397" mass="44299">MMKIMSVNTGSSSLKFQILNMPEEEVLCSGLIERIGHDNALFKIRSKNQTQQQVLSILNHKHAVELLLKTLIENKIISAITEIKGVGHRVVQGGEIFNNSVILTDENIMQIEALGILAPLHNPVNVVGIKLFKNFFPEALHVGVFDTSFHQTVPQKNFLYAVPYEWYIKHKIRKYGFHGTSCRFVVQKVHQMFQQKDLKLIICHIGNGVSITAVDVNGCSVANSMGITPISGVPMGTRSGDIDPVIISFIAEKEKKTAQEVINDLIHKSGLLGISGISNDCRDLEAMIKQNNERALLAFEVQISRIVDYIASYYFLLKGVDCLIFTAGVGENSSFVRREVLKSLKFLHIYIDTEINETSSTQERIISTPDSSVKVLVVPTNEEIVIARDVFSFIVSK</sequence>
<protein>
    <recommendedName>
        <fullName evidence="7">Acetate kinase</fullName>
        <ecNumber evidence="7">2.7.2.1</ecNumber>
    </recommendedName>
    <alternativeName>
        <fullName evidence="7">Acetokinase</fullName>
    </alternativeName>
</protein>
<dbReference type="CDD" id="cd24010">
    <property type="entry name" value="ASKHA_NBD_AcK_PK"/>
    <property type="match status" value="1"/>
</dbReference>
<comment type="cofactor">
    <cofactor evidence="7">
        <name>Mg(2+)</name>
        <dbReference type="ChEBI" id="CHEBI:18420"/>
    </cofactor>
    <cofactor evidence="7">
        <name>Mn(2+)</name>
        <dbReference type="ChEBI" id="CHEBI:29035"/>
    </cofactor>
    <text evidence="7">Mg(2+). Can also accept Mn(2+).</text>
</comment>
<feature type="site" description="Transition state stabilizer" evidence="7">
    <location>
        <position position="238"/>
    </location>
</feature>
<dbReference type="InterPro" id="IPR023865">
    <property type="entry name" value="Aliphatic_acid_kinase_CS"/>
</dbReference>
<evidence type="ECO:0000313" key="10">
    <source>
        <dbReference type="Proteomes" id="UP001172036"/>
    </source>
</evidence>
<comment type="similarity">
    <text evidence="1 7 8">Belongs to the acetokinase family.</text>
</comment>
<dbReference type="PANTHER" id="PTHR21060">
    <property type="entry name" value="ACETATE KINASE"/>
    <property type="match status" value="1"/>
</dbReference>
<feature type="binding site" evidence="7">
    <location>
        <position position="89"/>
    </location>
    <ligand>
        <name>substrate</name>
    </ligand>
</feature>
<evidence type="ECO:0000256" key="6">
    <source>
        <dbReference type="ARBA" id="ARBA00022840"/>
    </source>
</evidence>
<dbReference type="Pfam" id="PF00871">
    <property type="entry name" value="Acetate_kinase"/>
    <property type="match status" value="1"/>
</dbReference>
<dbReference type="PIRSF" id="PIRSF000722">
    <property type="entry name" value="Acetate_prop_kin"/>
    <property type="match status" value="1"/>
</dbReference>
<comment type="subcellular location">
    <subcellularLocation>
        <location evidence="7">Cytoplasm</location>
    </subcellularLocation>
</comment>
<evidence type="ECO:0000256" key="3">
    <source>
        <dbReference type="ARBA" id="ARBA00022723"/>
    </source>
</evidence>
<reference evidence="9 10" key="1">
    <citation type="journal article" date="2023" name="Int. J. Syst. Evol. Microbiol.">
        <title>The observation of taxonomic boundaries for the 16SrII and 16SrXXV phytoplasmas using genome-based delimitation.</title>
        <authorList>
            <person name="Rodrigues Jardim B."/>
            <person name="Tran-Nguyen L.T.T."/>
            <person name="Gambley C."/>
            <person name="Al-Sadi A.M."/>
            <person name="Al-Subhi A.M."/>
            <person name="Foissac X."/>
            <person name="Salar P."/>
            <person name="Cai H."/>
            <person name="Yang J.Y."/>
            <person name="Davis R."/>
            <person name="Jones L."/>
            <person name="Rodoni B."/>
            <person name="Constable F.E."/>
        </authorList>
    </citation>
    <scope>NUCLEOTIDE SEQUENCE [LARGE SCALE GENOMIC DNA]</scope>
    <source>
        <strain evidence="9">BAWM-155c</strain>
    </source>
</reference>
<feature type="binding site" evidence="7">
    <location>
        <begin position="328"/>
        <end position="332"/>
    </location>
    <ligand>
        <name>ATP</name>
        <dbReference type="ChEBI" id="CHEBI:30616"/>
    </ligand>
</feature>
<dbReference type="EMBL" id="JAOSID010000001">
    <property type="protein sequence ID" value="MDO8167918.1"/>
    <property type="molecule type" value="Genomic_DNA"/>
</dbReference>
<evidence type="ECO:0000313" key="9">
    <source>
        <dbReference type="EMBL" id="MDO8167918.1"/>
    </source>
</evidence>
<feature type="binding site" evidence="7">
    <location>
        <position position="8"/>
    </location>
    <ligand>
        <name>Mg(2+)</name>
        <dbReference type="ChEBI" id="CHEBI:18420"/>
    </ligand>
</feature>
<comment type="catalytic activity">
    <reaction evidence="7">
        <text>acetate + ATP = acetyl phosphate + ADP</text>
        <dbReference type="Rhea" id="RHEA:11352"/>
        <dbReference type="ChEBI" id="CHEBI:22191"/>
        <dbReference type="ChEBI" id="CHEBI:30089"/>
        <dbReference type="ChEBI" id="CHEBI:30616"/>
        <dbReference type="ChEBI" id="CHEBI:456216"/>
        <dbReference type="EC" id="2.7.2.1"/>
    </reaction>
</comment>
<keyword evidence="4 7" id="KW-0547">Nucleotide-binding</keyword>
<dbReference type="PANTHER" id="PTHR21060:SF15">
    <property type="entry name" value="ACETATE KINASE-RELATED"/>
    <property type="match status" value="1"/>
</dbReference>
<name>A0ABT9DDG0_9MOLU</name>
<dbReference type="GO" id="GO:0016301">
    <property type="term" value="F:kinase activity"/>
    <property type="evidence" value="ECO:0007669"/>
    <property type="project" value="UniProtKB-KW"/>
</dbReference>
<dbReference type="EC" id="2.7.2.1" evidence="7"/>
<comment type="pathway">
    <text evidence="7">Metabolic intermediate biosynthesis; acetyl-CoA biosynthesis; acetyl-CoA from acetate: step 1/2.</text>
</comment>